<sequence>MALEAIDMFQTQLDVAIQSCLSEPNLTIQKLQQQLGPLFADKSDAKKTQFEIVMGKHMLSLLEYDGNSEEYIMEARKRLEFILYCTDEGYCEEVLPLAAFEDLVDWQPIEVSMKLFEFFEKHKRRLLKGLTPNKGKGLVLLRLFNNLIRRAPKSNYSHFNGRVLIYLSNAFPLCERSGVNPRGECNSENITFYDETDDNQACNTFWSLQNLLNNPVKLVESGEVDRALEDMRVVVNKFESACGEERMVEDERMSMELDREEDAMDVDTDREKRKRDKEEDVVENVPDKKQKLSNDDEGEYEKEAYMHIPKYLPSVKLFEHEMKDPEFRKFILVQFLIILQYIRGCSSSERKFLEGARARIHPRMIPLSMPSISPKQEESIAELWTSITAQLENIPPHGKEFTERILHTLSREKVWIYWKFAQYCPDFSKSQPIPDLSKQSAERSAQLCAPLGELPDIDWVVKRREMKNAHKVVKVPSLEECYEALKHHESNQEYIVKRWQTIRAATRNHVLLIHKKIEFGKPGDMDRLIEAANKNPIGSLEGGTDEAHTASDPIIANEMGSPEPELDD</sequence>
<dbReference type="PANTHER" id="PTHR13265">
    <property type="entry name" value="THO COMPLEX SUBUNIT 1"/>
    <property type="match status" value="1"/>
</dbReference>
<feature type="compositionally biased region" description="Acidic residues" evidence="1">
    <location>
        <begin position="258"/>
        <end position="268"/>
    </location>
</feature>
<dbReference type="GO" id="GO:0000445">
    <property type="term" value="C:THO complex part of transcription export complex"/>
    <property type="evidence" value="ECO:0007669"/>
    <property type="project" value="TreeGrafter"/>
</dbReference>
<reference evidence="2" key="1">
    <citation type="submission" date="2021-06" db="EMBL/GenBank/DDBJ databases">
        <authorList>
            <person name="Kallberg Y."/>
            <person name="Tangrot J."/>
            <person name="Rosling A."/>
        </authorList>
    </citation>
    <scope>NUCLEOTIDE SEQUENCE</scope>
    <source>
        <strain evidence="2">BR232B</strain>
    </source>
</reference>
<dbReference type="Proteomes" id="UP000789739">
    <property type="component" value="Unassembled WGS sequence"/>
</dbReference>
<proteinExistence type="predicted"/>
<feature type="region of interest" description="Disordered" evidence="1">
    <location>
        <begin position="249"/>
        <end position="298"/>
    </location>
</feature>
<keyword evidence="3" id="KW-1185">Reference proteome</keyword>
<comment type="caution">
    <text evidence="2">The sequence shown here is derived from an EMBL/GenBank/DDBJ whole genome shotgun (WGS) entry which is preliminary data.</text>
</comment>
<evidence type="ECO:0000256" key="1">
    <source>
        <dbReference type="SAM" id="MobiDB-lite"/>
    </source>
</evidence>
<evidence type="ECO:0000313" key="2">
    <source>
        <dbReference type="EMBL" id="CAG8482801.1"/>
    </source>
</evidence>
<evidence type="ECO:0000313" key="3">
    <source>
        <dbReference type="Proteomes" id="UP000789739"/>
    </source>
</evidence>
<dbReference type="EMBL" id="CAJVPI010000115">
    <property type="protein sequence ID" value="CAG8482801.1"/>
    <property type="molecule type" value="Genomic_DNA"/>
</dbReference>
<dbReference type="Pfam" id="PF11957">
    <property type="entry name" value="efThoc1"/>
    <property type="match status" value="1"/>
</dbReference>
<dbReference type="GO" id="GO:0006406">
    <property type="term" value="P:mRNA export from nucleus"/>
    <property type="evidence" value="ECO:0007669"/>
    <property type="project" value="TreeGrafter"/>
</dbReference>
<dbReference type="InterPro" id="IPR021861">
    <property type="entry name" value="THO_THOC1"/>
</dbReference>
<name>A0A9N8WED3_9GLOM</name>
<organism evidence="2 3">
    <name type="scientific">Paraglomus brasilianum</name>
    <dbReference type="NCBI Taxonomy" id="144538"/>
    <lineage>
        <taxon>Eukaryota</taxon>
        <taxon>Fungi</taxon>
        <taxon>Fungi incertae sedis</taxon>
        <taxon>Mucoromycota</taxon>
        <taxon>Glomeromycotina</taxon>
        <taxon>Glomeromycetes</taxon>
        <taxon>Paraglomerales</taxon>
        <taxon>Paraglomeraceae</taxon>
        <taxon>Paraglomus</taxon>
    </lineage>
</organism>
<gene>
    <name evidence="2" type="ORF">PBRASI_LOCUS1675</name>
</gene>
<dbReference type="AlphaFoldDB" id="A0A9N8WED3"/>
<feature type="compositionally biased region" description="Basic and acidic residues" evidence="1">
    <location>
        <begin position="285"/>
        <end position="294"/>
    </location>
</feature>
<accession>A0A9N8WED3</accession>
<feature type="region of interest" description="Disordered" evidence="1">
    <location>
        <begin position="536"/>
        <end position="568"/>
    </location>
</feature>
<dbReference type="PANTHER" id="PTHR13265:SF0">
    <property type="entry name" value="HPR1"/>
    <property type="match status" value="1"/>
</dbReference>
<protein>
    <submittedName>
        <fullName evidence="2">2957_t:CDS:1</fullName>
    </submittedName>
</protein>
<dbReference type="OrthoDB" id="9402762at2759"/>